<dbReference type="GO" id="GO:0003700">
    <property type="term" value="F:DNA-binding transcription factor activity"/>
    <property type="evidence" value="ECO:0007669"/>
    <property type="project" value="InterPro"/>
</dbReference>
<dbReference type="KEGG" id="ptrr:90957881"/>
<sequence>MQEELVKDNLWIDPSPSDFLSTTTVISPSNESISDLGGPIEWINASTDIYGPIDTVQTGLESDFQTIQTANTMPTSSRFQMINSRVEGSSLRSQNDVKLVEHSMQPSKEVKQLREKYHGKYKERNRQAAAKSRRKHEDLVSLLEAEQRDEQRRREIIELQLSNLKLEVSQLREELRLHIQLSGYIRAKC</sequence>
<dbReference type="Proteomes" id="UP000245464">
    <property type="component" value="Chromosome 8"/>
</dbReference>
<gene>
    <name evidence="1" type="ORF">PtrM4_143360</name>
</gene>
<dbReference type="InterPro" id="IPR004827">
    <property type="entry name" value="bZIP"/>
</dbReference>
<organism evidence="1 2">
    <name type="scientific">Pyrenophora tritici-repentis</name>
    <dbReference type="NCBI Taxonomy" id="45151"/>
    <lineage>
        <taxon>Eukaryota</taxon>
        <taxon>Fungi</taxon>
        <taxon>Dikarya</taxon>
        <taxon>Ascomycota</taxon>
        <taxon>Pezizomycotina</taxon>
        <taxon>Dothideomycetes</taxon>
        <taxon>Pleosporomycetidae</taxon>
        <taxon>Pleosporales</taxon>
        <taxon>Pleosporineae</taxon>
        <taxon>Pleosporaceae</taxon>
        <taxon>Pyrenophora</taxon>
    </lineage>
</organism>
<evidence type="ECO:0000313" key="1">
    <source>
        <dbReference type="EMBL" id="KAF7567745.1"/>
    </source>
</evidence>
<dbReference type="GeneID" id="90957881"/>
<dbReference type="PROSITE" id="PS00036">
    <property type="entry name" value="BZIP_BASIC"/>
    <property type="match status" value="1"/>
</dbReference>
<dbReference type="Gene3D" id="1.20.5.170">
    <property type="match status" value="1"/>
</dbReference>
<name>A0A2W1FB08_9PLEO</name>
<proteinExistence type="predicted"/>
<protein>
    <submittedName>
        <fullName evidence="1">BZIP-2 multi-domain protein</fullName>
    </submittedName>
</protein>
<dbReference type="SUPFAM" id="SSF57959">
    <property type="entry name" value="Leucine zipper domain"/>
    <property type="match status" value="1"/>
</dbReference>
<dbReference type="AlphaFoldDB" id="A0A2W1FB08"/>
<dbReference type="InterPro" id="IPR046347">
    <property type="entry name" value="bZIP_sf"/>
</dbReference>
<comment type="caution">
    <text evidence="1">The sequence shown here is derived from an EMBL/GenBank/DDBJ whole genome shotgun (WGS) entry which is preliminary data.</text>
</comment>
<reference evidence="1 2" key="1">
    <citation type="journal article" date="2018" name="BMC Genomics">
        <title>Comparative genomics of the wheat fungal pathogen Pyrenophora tritici-repentis reveals chromosomal variations and genome plasticity.</title>
        <authorList>
            <person name="Moolhuijzen P."/>
            <person name="See P.T."/>
            <person name="Hane J.K."/>
            <person name="Shi G."/>
            <person name="Liu Z."/>
            <person name="Oliver R.P."/>
            <person name="Moffat C.S."/>
        </authorList>
    </citation>
    <scope>NUCLEOTIDE SEQUENCE [LARGE SCALE GENOMIC DNA]</scope>
    <source>
        <strain evidence="1">M4</strain>
    </source>
</reference>
<dbReference type="EMBL" id="NQIK02000008">
    <property type="protein sequence ID" value="KAF7567745.1"/>
    <property type="molecule type" value="Genomic_DNA"/>
</dbReference>
<accession>A0A2W1FB08</accession>
<dbReference type="RefSeq" id="XP_065960575.1">
    <property type="nucleotide sequence ID" value="XM_066109653.1"/>
</dbReference>
<evidence type="ECO:0000313" key="2">
    <source>
        <dbReference type="Proteomes" id="UP000245464"/>
    </source>
</evidence>